<dbReference type="PANTHER" id="PTHR35866">
    <property type="entry name" value="PUTATIVE-RELATED"/>
    <property type="match status" value="1"/>
</dbReference>
<accession>E1X581</accession>
<dbReference type="PATRIC" id="fig|862908.3.peg.621"/>
<evidence type="ECO:0008006" key="3">
    <source>
        <dbReference type="Google" id="ProtNLM"/>
    </source>
</evidence>
<dbReference type="Proteomes" id="UP000008963">
    <property type="component" value="Chromosome"/>
</dbReference>
<dbReference type="eggNOG" id="COG0727">
    <property type="taxonomic scope" value="Bacteria"/>
</dbReference>
<dbReference type="AlphaFoldDB" id="E1X581"/>
<gene>
    <name evidence="1" type="ordered locus">BMS_0646</name>
</gene>
<dbReference type="InterPro" id="IPR005358">
    <property type="entry name" value="Puta_zinc/iron-chelating_dom"/>
</dbReference>
<keyword evidence="2" id="KW-1185">Reference proteome</keyword>
<organism evidence="1 2">
    <name type="scientific">Halobacteriovorax marinus (strain ATCC BAA-682 / DSM 15412 / SJ)</name>
    <name type="common">Bacteriovorax marinus</name>
    <dbReference type="NCBI Taxonomy" id="862908"/>
    <lineage>
        <taxon>Bacteria</taxon>
        <taxon>Pseudomonadati</taxon>
        <taxon>Bdellovibrionota</taxon>
        <taxon>Bacteriovoracia</taxon>
        <taxon>Bacteriovoracales</taxon>
        <taxon>Halobacteriovoraceae</taxon>
        <taxon>Halobacteriovorax</taxon>
    </lineage>
</organism>
<dbReference type="STRING" id="862908.BMS_0646"/>
<dbReference type="KEGG" id="bmx:BMS_0646"/>
<protein>
    <recommendedName>
        <fullName evidence="3">Zinc/iron-chelating domain-containing protein</fullName>
    </recommendedName>
</protein>
<sequence>MSSPARRARLVHKEVNKRVESLFKDPAVAKNVSCRQGCSACCHTQVSISDDEAQLLKKLIDNGHEIDIEKLKRQSKASKNSSTWYRLSYEERACIFLDENKSCSIYEHRPSVCRTNYVVGDPSDCSTEDGLEKSVRLLNTHEADMALMAGFSQCEENGAMPDLLYSLLEGNRDVLDLMSPQKNLGPVFKEF</sequence>
<proteinExistence type="predicted"/>
<evidence type="ECO:0000313" key="1">
    <source>
        <dbReference type="EMBL" id="CBW25553.1"/>
    </source>
</evidence>
<dbReference type="EMBL" id="FQ312005">
    <property type="protein sequence ID" value="CBW25553.1"/>
    <property type="molecule type" value="Genomic_DNA"/>
</dbReference>
<reference evidence="2" key="1">
    <citation type="journal article" date="2013" name="ISME J.">
        <title>A small predatory core genome in the divergent marine Bacteriovorax marinus SJ and the terrestrial Bdellovibrio bacteriovorus.</title>
        <authorList>
            <person name="Crossman L.C."/>
            <person name="Chen H."/>
            <person name="Cerdeno-Tarraga A.M."/>
            <person name="Brooks K."/>
            <person name="Quail M.A."/>
            <person name="Pineiro S.A."/>
            <person name="Hobley L."/>
            <person name="Sockett R.E."/>
            <person name="Bentley S.D."/>
            <person name="Parkhill J."/>
            <person name="Williams H.N."/>
            <person name="Stine O.C."/>
        </authorList>
    </citation>
    <scope>NUCLEOTIDE SEQUENCE [LARGE SCALE GENOMIC DNA]</scope>
    <source>
        <strain evidence="2">ATCC BAA-682 / DSM 15412 / SJ</strain>
    </source>
</reference>
<name>E1X581_HALMS</name>
<dbReference type="Pfam" id="PF03692">
    <property type="entry name" value="CxxCxxCC"/>
    <property type="match status" value="1"/>
</dbReference>
<dbReference type="HOGENOM" id="CLU_1419712_0_0_7"/>
<evidence type="ECO:0000313" key="2">
    <source>
        <dbReference type="Proteomes" id="UP000008963"/>
    </source>
</evidence>
<dbReference type="PANTHER" id="PTHR35866:SF1">
    <property type="entry name" value="YKGJ FAMILY CYSTEINE CLUSTER PROTEIN"/>
    <property type="match status" value="1"/>
</dbReference>